<accession>A0A6P4YGK1</accession>
<evidence type="ECO:0000256" key="5">
    <source>
        <dbReference type="ARBA" id="ARBA00023157"/>
    </source>
</evidence>
<sequence>MRVDILGCNTELLWGLTLDDAGASHLNVSWTVVGSLPISRYRLHYQPADGSGSSKDLSPAPGAGATSTAVRGLLAQTEYTLTLTSFDQGNQQNGEITGTFTTVCQNPLGMESGTIPDGSITASEYADSSQLPYFGRLKETRGWGGWGPGHQRTGQWLQVFAGNTDTKTLVMNLLDDPVDARYVRFYPQTWHNRILMRVEILGCTTNIVGVDGGWTDWSPWSGCNVTCGVGTETRDRTCTNPAPENGGADCDGPDQETRDCDTGVSFDGGWTDWGPWSGCNVTCGVGTETRDRTCTNPAPENGGTYCDGPDQETRDCDTGVSCPVDGGWSDWSPWSACSVRCGVGTETRNRTCTNPAPENGGTDCDGPAQEAPECDTGVSCPVAGLGAGAIAGIVVGAILAVVLVAALVYMCVFLIHKKRAGMGTEDGGVRDNDDRVYDTIDDAKVASQRTGIGSDKREVPMETLRPPAVQPRQSSDIRLGLEQRPGSGSDEYEVPMETVQTHQPNDHHLELQQRPGSGSDEYEVPMETVQPLSYQPPQPSPYYLELRR</sequence>
<dbReference type="PROSITE" id="PS50092">
    <property type="entry name" value="TSP1"/>
    <property type="match status" value="3"/>
</dbReference>
<protein>
    <submittedName>
        <fullName evidence="11">Hemicentin-1-like</fullName>
    </submittedName>
</protein>
<feature type="region of interest" description="Disordered" evidence="6">
    <location>
        <begin position="447"/>
        <end position="548"/>
    </location>
</feature>
<gene>
    <name evidence="11" type="primary">LOC109463734</name>
</gene>
<reference evidence="11" key="1">
    <citation type="submission" date="2025-08" db="UniProtKB">
        <authorList>
            <consortium name="RefSeq"/>
        </authorList>
    </citation>
    <scope>IDENTIFICATION</scope>
    <source>
        <tissue evidence="11">Gonad</tissue>
    </source>
</reference>
<keyword evidence="2" id="KW-0964">Secreted</keyword>
<dbReference type="InterPro" id="IPR000884">
    <property type="entry name" value="TSP1_rpt"/>
</dbReference>
<dbReference type="Gene3D" id="2.60.120.260">
    <property type="entry name" value="Galactose-binding domain-like"/>
    <property type="match status" value="2"/>
</dbReference>
<dbReference type="PROSITE" id="PS01286">
    <property type="entry name" value="FA58C_2"/>
    <property type="match status" value="1"/>
</dbReference>
<comment type="subcellular location">
    <subcellularLocation>
        <location evidence="1">Secreted</location>
    </subcellularLocation>
</comment>
<keyword evidence="7" id="KW-1133">Transmembrane helix</keyword>
<evidence type="ECO:0000256" key="2">
    <source>
        <dbReference type="ARBA" id="ARBA00022525"/>
    </source>
</evidence>
<dbReference type="InterPro" id="IPR003961">
    <property type="entry name" value="FN3_dom"/>
</dbReference>
<dbReference type="PRINTS" id="PR01705">
    <property type="entry name" value="TSP1REPEAT"/>
</dbReference>
<dbReference type="Gene3D" id="2.20.100.10">
    <property type="entry name" value="Thrombospondin type-1 (TSP1) repeat"/>
    <property type="match status" value="3"/>
</dbReference>
<dbReference type="InterPro" id="IPR036383">
    <property type="entry name" value="TSP1_rpt_sf"/>
</dbReference>
<evidence type="ECO:0000256" key="1">
    <source>
        <dbReference type="ARBA" id="ARBA00004613"/>
    </source>
</evidence>
<dbReference type="KEGG" id="bbel:109463734"/>
<keyword evidence="5" id="KW-1015">Disulfide bond</keyword>
<feature type="domain" description="Fibronectin type-III" evidence="9">
    <location>
        <begin position="12"/>
        <end position="107"/>
    </location>
</feature>
<dbReference type="SMART" id="SM00209">
    <property type="entry name" value="TSP1"/>
    <property type="match status" value="3"/>
</dbReference>
<dbReference type="InterPro" id="IPR036116">
    <property type="entry name" value="FN3_sf"/>
</dbReference>
<evidence type="ECO:0000313" key="11">
    <source>
        <dbReference type="RefSeq" id="XP_019616141.1"/>
    </source>
</evidence>
<keyword evidence="4" id="KW-0677">Repeat</keyword>
<keyword evidence="7" id="KW-0472">Membrane</keyword>
<dbReference type="PANTHER" id="PTHR22906">
    <property type="entry name" value="PROPERDIN"/>
    <property type="match status" value="1"/>
</dbReference>
<dbReference type="InterPro" id="IPR013783">
    <property type="entry name" value="Ig-like_fold"/>
</dbReference>
<dbReference type="PROSITE" id="PS50022">
    <property type="entry name" value="FA58C_3"/>
    <property type="match status" value="2"/>
</dbReference>
<evidence type="ECO:0000256" key="3">
    <source>
        <dbReference type="ARBA" id="ARBA00022729"/>
    </source>
</evidence>
<dbReference type="SMART" id="SM00231">
    <property type="entry name" value="FA58C"/>
    <property type="match status" value="1"/>
</dbReference>
<dbReference type="CDD" id="cd00063">
    <property type="entry name" value="FN3"/>
    <property type="match status" value="1"/>
</dbReference>
<dbReference type="OrthoDB" id="5917978at2759"/>
<dbReference type="Pfam" id="PF00041">
    <property type="entry name" value="fn3"/>
    <property type="match status" value="1"/>
</dbReference>
<keyword evidence="7" id="KW-0812">Transmembrane</keyword>
<evidence type="ECO:0000313" key="10">
    <source>
        <dbReference type="Proteomes" id="UP000515135"/>
    </source>
</evidence>
<dbReference type="PROSITE" id="PS50853">
    <property type="entry name" value="FN3"/>
    <property type="match status" value="1"/>
</dbReference>
<dbReference type="InterPro" id="IPR000421">
    <property type="entry name" value="FA58C"/>
</dbReference>
<proteinExistence type="predicted"/>
<dbReference type="SUPFAM" id="SSF82895">
    <property type="entry name" value="TSP-1 type 1 repeat"/>
    <property type="match status" value="3"/>
</dbReference>
<dbReference type="Gene3D" id="2.60.40.10">
    <property type="entry name" value="Immunoglobulins"/>
    <property type="match status" value="1"/>
</dbReference>
<evidence type="ECO:0000256" key="6">
    <source>
        <dbReference type="SAM" id="MobiDB-lite"/>
    </source>
</evidence>
<dbReference type="Pfam" id="PF00090">
    <property type="entry name" value="TSP_1"/>
    <property type="match status" value="3"/>
</dbReference>
<organism evidence="10 11">
    <name type="scientific">Branchiostoma belcheri</name>
    <name type="common">Amphioxus</name>
    <dbReference type="NCBI Taxonomy" id="7741"/>
    <lineage>
        <taxon>Eukaryota</taxon>
        <taxon>Metazoa</taxon>
        <taxon>Chordata</taxon>
        <taxon>Cephalochordata</taxon>
        <taxon>Leptocardii</taxon>
        <taxon>Amphioxiformes</taxon>
        <taxon>Branchiostomatidae</taxon>
        <taxon>Branchiostoma</taxon>
    </lineage>
</organism>
<dbReference type="InterPro" id="IPR052065">
    <property type="entry name" value="Compl_asym_regulator"/>
</dbReference>
<dbReference type="Proteomes" id="UP000515135">
    <property type="component" value="Unplaced"/>
</dbReference>
<feature type="transmembrane region" description="Helical" evidence="7">
    <location>
        <begin position="382"/>
        <end position="415"/>
    </location>
</feature>
<dbReference type="AlphaFoldDB" id="A0A6P4YGK1"/>
<keyword evidence="10" id="KW-1185">Reference proteome</keyword>
<evidence type="ECO:0000259" key="8">
    <source>
        <dbReference type="PROSITE" id="PS50022"/>
    </source>
</evidence>
<dbReference type="PANTHER" id="PTHR22906:SF43">
    <property type="entry name" value="PROPERDIN"/>
    <property type="match status" value="1"/>
</dbReference>
<dbReference type="RefSeq" id="XP_019616141.1">
    <property type="nucleotide sequence ID" value="XM_019760582.1"/>
</dbReference>
<evidence type="ECO:0000256" key="7">
    <source>
        <dbReference type="SAM" id="Phobius"/>
    </source>
</evidence>
<dbReference type="SUPFAM" id="SSF49785">
    <property type="entry name" value="Galactose-binding domain-like"/>
    <property type="match status" value="1"/>
</dbReference>
<dbReference type="FunFam" id="2.20.100.10:FF:000007">
    <property type="entry name" value="Thrombospondin 1"/>
    <property type="match status" value="3"/>
</dbReference>
<dbReference type="InterPro" id="IPR008979">
    <property type="entry name" value="Galactose-bd-like_sf"/>
</dbReference>
<name>A0A6P4YGK1_BRABE</name>
<dbReference type="Pfam" id="PF00754">
    <property type="entry name" value="F5_F8_type_C"/>
    <property type="match status" value="1"/>
</dbReference>
<dbReference type="SUPFAM" id="SSF49265">
    <property type="entry name" value="Fibronectin type III"/>
    <property type="match status" value="1"/>
</dbReference>
<feature type="domain" description="F5/8 type C" evidence="8">
    <location>
        <begin position="104"/>
        <end position="157"/>
    </location>
</feature>
<dbReference type="GeneID" id="109463734"/>
<evidence type="ECO:0000256" key="4">
    <source>
        <dbReference type="ARBA" id="ARBA00022737"/>
    </source>
</evidence>
<feature type="domain" description="F5/8 type C" evidence="8">
    <location>
        <begin position="158"/>
        <end position="203"/>
    </location>
</feature>
<keyword evidence="3" id="KW-0732">Signal</keyword>
<evidence type="ECO:0000259" key="9">
    <source>
        <dbReference type="PROSITE" id="PS50853"/>
    </source>
</evidence>